<name>A0ABY9KUI7_9BACI</name>
<dbReference type="SUPFAM" id="SSF58104">
    <property type="entry name" value="Methyl-accepting chemotaxis protein (MCP) signaling domain"/>
    <property type="match status" value="1"/>
</dbReference>
<dbReference type="CDD" id="cd06225">
    <property type="entry name" value="HAMP"/>
    <property type="match status" value="1"/>
</dbReference>
<keyword evidence="2" id="KW-1003">Cell membrane</keyword>
<dbReference type="PANTHER" id="PTHR32089:SF114">
    <property type="entry name" value="METHYL-ACCEPTING CHEMOTAXIS PROTEIN MCPB"/>
    <property type="match status" value="1"/>
</dbReference>
<organism evidence="10 11">
    <name type="scientific">Aciduricibacillus chroicocephali</name>
    <dbReference type="NCBI Taxonomy" id="3054939"/>
    <lineage>
        <taxon>Bacteria</taxon>
        <taxon>Bacillati</taxon>
        <taxon>Bacillota</taxon>
        <taxon>Bacilli</taxon>
        <taxon>Bacillales</taxon>
        <taxon>Bacillaceae</taxon>
        <taxon>Aciduricibacillus</taxon>
    </lineage>
</organism>
<dbReference type="CDD" id="cd11386">
    <property type="entry name" value="MCP_signal"/>
    <property type="match status" value="1"/>
</dbReference>
<dbReference type="InterPro" id="IPR024478">
    <property type="entry name" value="HlyB_4HB_MCP"/>
</dbReference>
<dbReference type="EMBL" id="CP129113">
    <property type="protein sequence ID" value="WLV24569.1"/>
    <property type="molecule type" value="Genomic_DNA"/>
</dbReference>
<dbReference type="Pfam" id="PF00015">
    <property type="entry name" value="MCPsignal"/>
    <property type="match status" value="1"/>
</dbReference>
<dbReference type="RefSeq" id="WP_348027731.1">
    <property type="nucleotide sequence ID" value="NZ_CP129113.1"/>
</dbReference>
<keyword evidence="7" id="KW-0812">Transmembrane</keyword>
<comment type="subcellular location">
    <subcellularLocation>
        <location evidence="1">Cell membrane</location>
    </subcellularLocation>
</comment>
<feature type="domain" description="Methyl-accepting transducer" evidence="8">
    <location>
        <begin position="279"/>
        <end position="529"/>
    </location>
</feature>
<evidence type="ECO:0000313" key="11">
    <source>
        <dbReference type="Proteomes" id="UP001180087"/>
    </source>
</evidence>
<dbReference type="SMART" id="SM00304">
    <property type="entry name" value="HAMP"/>
    <property type="match status" value="1"/>
</dbReference>
<evidence type="ECO:0000256" key="1">
    <source>
        <dbReference type="ARBA" id="ARBA00004236"/>
    </source>
</evidence>
<protein>
    <submittedName>
        <fullName evidence="10">Methyl-accepting chemotaxis protein</fullName>
    </submittedName>
</protein>
<keyword evidence="4 6" id="KW-0807">Transducer</keyword>
<keyword evidence="3 7" id="KW-0472">Membrane</keyword>
<feature type="transmembrane region" description="Helical" evidence="7">
    <location>
        <begin position="186"/>
        <end position="206"/>
    </location>
</feature>
<reference evidence="10" key="1">
    <citation type="submission" date="2023-06" db="EMBL/GenBank/DDBJ databases">
        <title>A Treasure from Seagulls: Isolation and Description of Aciduricobacillus qingdaonensis gen. nov., sp. nov., a Rare Obligately Uric Acid-utilizing Member in the Family Bacillaceae.</title>
        <authorList>
            <person name="Liu W."/>
            <person name="Wang B."/>
        </authorList>
    </citation>
    <scope>NUCLEOTIDE SEQUENCE</scope>
    <source>
        <strain evidence="10">44XB</strain>
    </source>
</reference>
<dbReference type="Proteomes" id="UP001180087">
    <property type="component" value="Chromosome"/>
</dbReference>
<dbReference type="PROSITE" id="PS50111">
    <property type="entry name" value="CHEMOTAXIS_TRANSDUC_2"/>
    <property type="match status" value="1"/>
</dbReference>
<evidence type="ECO:0000313" key="10">
    <source>
        <dbReference type="EMBL" id="WLV24569.1"/>
    </source>
</evidence>
<feature type="domain" description="HAMP" evidence="9">
    <location>
        <begin position="208"/>
        <end position="260"/>
    </location>
</feature>
<dbReference type="PROSITE" id="PS50885">
    <property type="entry name" value="HAMP"/>
    <property type="match status" value="1"/>
</dbReference>
<evidence type="ECO:0000256" key="7">
    <source>
        <dbReference type="SAM" id="Phobius"/>
    </source>
</evidence>
<sequence length="565" mass="62677">MKFSITKKLYVLLLLMFALTLLVSIFGIRGMYLTNKENDTMGNYWIPQRGHIDAVNFYVQRTISLENMYLLADSKEEKEGLQGELQWTHDGLKNELAELEKLVTSGESRERLDKVKEESDKYLANQSKALNEADAGKLKDAKNTLRDSRDIYKVLDKNLYELVNFNQDKTKDSNKQSGHAYVSGRFTMLVFTGIAILIGIAGMIYLKKWIVDPIRNLNEVAEDVAAGNLVQEINTDSSDEIGDLARSLQKMSSHLRSLILNLNDESREILNVAREFSDNSQRTAESSEQISTTVGELAVGAEQQATHSSELLERIKLFSNAAEEASHNSSTLSEEASDMGDMAEKGYLQMQGTEGQMQEIYQMVHESVQKMAELDRNYQEVAKLVSTIQSISEQTNLLALNAAIEAARAGEHGKGFAVVADEVRKLSEQVAESVVEINQITTLVQEESKGVSDSLENSYKKVEEGSTQIKDTSETFKHISSVIEDVQAKISNLSSEIGAISEGAVEVQQSIEHIAAISEQSSAGIEETAAVTEESAQSMKQVLSRSNDLVELSERLQDASTQFKV</sequence>
<dbReference type="InterPro" id="IPR004089">
    <property type="entry name" value="MCPsignal_dom"/>
</dbReference>
<evidence type="ECO:0000256" key="6">
    <source>
        <dbReference type="PROSITE-ProRule" id="PRU00284"/>
    </source>
</evidence>
<dbReference type="Pfam" id="PF12729">
    <property type="entry name" value="4HB_MCP_1"/>
    <property type="match status" value="1"/>
</dbReference>
<comment type="similarity">
    <text evidence="5">Belongs to the methyl-accepting chemotaxis (MCP) protein family.</text>
</comment>
<evidence type="ECO:0000256" key="2">
    <source>
        <dbReference type="ARBA" id="ARBA00022475"/>
    </source>
</evidence>
<dbReference type="Gene3D" id="6.10.340.10">
    <property type="match status" value="1"/>
</dbReference>
<accession>A0ABY9KUI7</accession>
<dbReference type="Pfam" id="PF00672">
    <property type="entry name" value="HAMP"/>
    <property type="match status" value="1"/>
</dbReference>
<dbReference type="PANTHER" id="PTHR32089">
    <property type="entry name" value="METHYL-ACCEPTING CHEMOTAXIS PROTEIN MCPB"/>
    <property type="match status" value="1"/>
</dbReference>
<evidence type="ECO:0000259" key="9">
    <source>
        <dbReference type="PROSITE" id="PS50885"/>
    </source>
</evidence>
<dbReference type="SMART" id="SM00283">
    <property type="entry name" value="MA"/>
    <property type="match status" value="1"/>
</dbReference>
<dbReference type="InterPro" id="IPR003660">
    <property type="entry name" value="HAMP_dom"/>
</dbReference>
<dbReference type="Gene3D" id="1.10.287.950">
    <property type="entry name" value="Methyl-accepting chemotaxis protein"/>
    <property type="match status" value="1"/>
</dbReference>
<evidence type="ECO:0000256" key="3">
    <source>
        <dbReference type="ARBA" id="ARBA00023136"/>
    </source>
</evidence>
<keyword evidence="11" id="KW-1185">Reference proteome</keyword>
<proteinExistence type="inferred from homology"/>
<keyword evidence="7" id="KW-1133">Transmembrane helix</keyword>
<evidence type="ECO:0000256" key="4">
    <source>
        <dbReference type="ARBA" id="ARBA00023224"/>
    </source>
</evidence>
<evidence type="ECO:0000256" key="5">
    <source>
        <dbReference type="ARBA" id="ARBA00029447"/>
    </source>
</evidence>
<gene>
    <name evidence="10" type="ORF">QR721_13140</name>
</gene>
<evidence type="ECO:0000259" key="8">
    <source>
        <dbReference type="PROSITE" id="PS50111"/>
    </source>
</evidence>